<evidence type="ECO:0000313" key="7">
    <source>
        <dbReference type="Proteomes" id="UP000286976"/>
    </source>
</evidence>
<dbReference type="RefSeq" id="WP_126756966.1">
    <property type="nucleotide sequence ID" value="NZ_PIPQ01000002.1"/>
</dbReference>
<dbReference type="PANTHER" id="PTHR36438">
    <property type="entry name" value="IRON-SULFUR CLUSTER REPAIR PROTEIN YTFE"/>
    <property type="match status" value="1"/>
</dbReference>
<dbReference type="OrthoDB" id="9797132at2"/>
<comment type="caution">
    <text evidence="6">The sequence shown here is derived from an EMBL/GenBank/DDBJ whole genome shotgun (WGS) entry which is preliminary data.</text>
</comment>
<organism evidence="6 7">
    <name type="scientific">Aliidiomarina taiwanensis</name>
    <dbReference type="NCBI Taxonomy" id="946228"/>
    <lineage>
        <taxon>Bacteria</taxon>
        <taxon>Pseudomonadati</taxon>
        <taxon>Pseudomonadota</taxon>
        <taxon>Gammaproteobacteria</taxon>
        <taxon>Alteromonadales</taxon>
        <taxon>Idiomarinaceae</taxon>
        <taxon>Aliidiomarina</taxon>
    </lineage>
</organism>
<evidence type="ECO:0000256" key="2">
    <source>
        <dbReference type="ARBA" id="ARBA00022490"/>
    </source>
</evidence>
<dbReference type="GO" id="GO:0005737">
    <property type="term" value="C:cytoplasm"/>
    <property type="evidence" value="ECO:0007669"/>
    <property type="project" value="UniProtKB-SubCell"/>
</dbReference>
<keyword evidence="3" id="KW-0479">Metal-binding</keyword>
<dbReference type="EMBL" id="PIPQ01000002">
    <property type="protein sequence ID" value="RUO42752.1"/>
    <property type="molecule type" value="Genomic_DNA"/>
</dbReference>
<dbReference type="InterPro" id="IPR012312">
    <property type="entry name" value="Hemerythrin-like"/>
</dbReference>
<dbReference type="Gene3D" id="1.20.120.520">
    <property type="entry name" value="nmb1532 protein domain like"/>
    <property type="match status" value="1"/>
</dbReference>
<dbReference type="PANTHER" id="PTHR36438:SF1">
    <property type="entry name" value="IRON-SULFUR CLUSTER REPAIR PROTEIN YTFE"/>
    <property type="match status" value="1"/>
</dbReference>
<evidence type="ECO:0000256" key="3">
    <source>
        <dbReference type="ARBA" id="ARBA00022723"/>
    </source>
</evidence>
<keyword evidence="4" id="KW-0408">Iron</keyword>
<dbReference type="GO" id="GO:0046872">
    <property type="term" value="F:metal ion binding"/>
    <property type="evidence" value="ECO:0007669"/>
    <property type="project" value="UniProtKB-KW"/>
</dbReference>
<evidence type="ECO:0000256" key="1">
    <source>
        <dbReference type="ARBA" id="ARBA00004496"/>
    </source>
</evidence>
<dbReference type="Pfam" id="PF01814">
    <property type="entry name" value="Hemerythrin"/>
    <property type="match status" value="1"/>
</dbReference>
<evidence type="ECO:0000256" key="4">
    <source>
        <dbReference type="ARBA" id="ARBA00023004"/>
    </source>
</evidence>
<comment type="subcellular location">
    <subcellularLocation>
        <location evidence="1">Cytoplasm</location>
    </subcellularLocation>
</comment>
<dbReference type="AlphaFoldDB" id="A0A432X7F1"/>
<reference evidence="6 7" key="1">
    <citation type="journal article" date="2011" name="Front. Microbiol.">
        <title>Genomic signatures of strain selection and enhancement in Bacillus atrophaeus var. globigii, a historical biowarfare simulant.</title>
        <authorList>
            <person name="Gibbons H.S."/>
            <person name="Broomall S.M."/>
            <person name="McNew L.A."/>
            <person name="Daligault H."/>
            <person name="Chapman C."/>
            <person name="Bruce D."/>
            <person name="Karavis M."/>
            <person name="Krepps M."/>
            <person name="McGregor P.A."/>
            <person name="Hong C."/>
            <person name="Park K.H."/>
            <person name="Akmal A."/>
            <person name="Feldman A."/>
            <person name="Lin J.S."/>
            <person name="Chang W.E."/>
            <person name="Higgs B.W."/>
            <person name="Demirev P."/>
            <person name="Lindquist J."/>
            <person name="Liem A."/>
            <person name="Fochler E."/>
            <person name="Read T.D."/>
            <person name="Tapia R."/>
            <person name="Johnson S."/>
            <person name="Bishop-Lilly K.A."/>
            <person name="Detter C."/>
            <person name="Han C."/>
            <person name="Sozhamannan S."/>
            <person name="Rosenzweig C.N."/>
            <person name="Skowronski E.W."/>
        </authorList>
    </citation>
    <scope>NUCLEOTIDE SEQUENCE [LARGE SCALE GENOMIC DNA]</scope>
    <source>
        <strain evidence="6 7">AIT1</strain>
    </source>
</reference>
<name>A0A432X7F1_9GAMM</name>
<accession>A0A432X7F1</accession>
<dbReference type="Proteomes" id="UP000286976">
    <property type="component" value="Unassembled WGS sequence"/>
</dbReference>
<keyword evidence="7" id="KW-1185">Reference proteome</keyword>
<dbReference type="InterPro" id="IPR019903">
    <property type="entry name" value="RIC_family"/>
</dbReference>
<evidence type="ECO:0000259" key="5">
    <source>
        <dbReference type="Pfam" id="PF01814"/>
    </source>
</evidence>
<sequence length="177" mass="20335">MQFSEATQQGLNRSQHQWLKISTNEVVDYVLERFHAVHRTQFPEAIALARKVEEVHADEPLCPTGLADHLAFMFQELEGHMLKEEQILFPMLRNNTHPQGPIMVMESEHEEHEVAIQKIAKLSHNFSMPDDACGTWRHLISLVREICDDLQDHIELENNILFVPEEVRAGNCCGGCQ</sequence>
<proteinExistence type="predicted"/>
<feature type="domain" description="Hemerythrin-like" evidence="5">
    <location>
        <begin position="29"/>
        <end position="162"/>
    </location>
</feature>
<keyword evidence="2" id="KW-0963">Cytoplasm</keyword>
<gene>
    <name evidence="6" type="ORF">CWE15_04910</name>
</gene>
<evidence type="ECO:0000313" key="6">
    <source>
        <dbReference type="EMBL" id="RUO42752.1"/>
    </source>
</evidence>
<protein>
    <recommendedName>
        <fullName evidence="5">Hemerythrin-like domain-containing protein</fullName>
    </recommendedName>
</protein>